<sequence length="41" mass="4859">MIIKIVTKYKKNLINYIRDVFIRVGVMTLLKTCKVIKKYVA</sequence>
<reference evidence="1 2" key="1">
    <citation type="submission" date="2016-10" db="EMBL/GenBank/DDBJ databases">
        <authorList>
            <person name="de Groot N.N."/>
        </authorList>
    </citation>
    <scope>NUCLEOTIDE SEQUENCE [LARGE SCALE GENOMIC DNA]</scope>
    <source>
        <strain evidence="1 2">DSM 12271</strain>
    </source>
</reference>
<evidence type="ECO:0000313" key="1">
    <source>
        <dbReference type="EMBL" id="SFB03236.1"/>
    </source>
</evidence>
<evidence type="ECO:0000313" key="2">
    <source>
        <dbReference type="Proteomes" id="UP000198619"/>
    </source>
</evidence>
<proteinExistence type="predicted"/>
<protein>
    <submittedName>
        <fullName evidence="1">Uncharacterized protein</fullName>
    </submittedName>
</protein>
<dbReference type="STRING" id="84698.SAMN04488528_100985"/>
<accession>A0A1I0XS31</accession>
<dbReference type="AlphaFoldDB" id="A0A1I0XS31"/>
<gene>
    <name evidence="1" type="ORF">SAMN04488528_100985</name>
</gene>
<keyword evidence="2" id="KW-1185">Reference proteome</keyword>
<name>A0A1I0XS31_9CLOT</name>
<organism evidence="1 2">
    <name type="scientific">Clostridium frigidicarnis</name>
    <dbReference type="NCBI Taxonomy" id="84698"/>
    <lineage>
        <taxon>Bacteria</taxon>
        <taxon>Bacillati</taxon>
        <taxon>Bacillota</taxon>
        <taxon>Clostridia</taxon>
        <taxon>Eubacteriales</taxon>
        <taxon>Clostridiaceae</taxon>
        <taxon>Clostridium</taxon>
    </lineage>
</organism>
<dbReference type="Proteomes" id="UP000198619">
    <property type="component" value="Unassembled WGS sequence"/>
</dbReference>
<dbReference type="EMBL" id="FOKI01000009">
    <property type="protein sequence ID" value="SFB03236.1"/>
    <property type="molecule type" value="Genomic_DNA"/>
</dbReference>